<comment type="caution">
    <text evidence="1">The sequence shown here is derived from an EMBL/GenBank/DDBJ whole genome shotgun (WGS) entry which is preliminary data.</text>
</comment>
<organism evidence="1 2">
    <name type="scientific">Paenibacillus allorhizosphaerae</name>
    <dbReference type="NCBI Taxonomy" id="2849866"/>
    <lineage>
        <taxon>Bacteria</taxon>
        <taxon>Bacillati</taxon>
        <taxon>Bacillota</taxon>
        <taxon>Bacilli</taxon>
        <taxon>Bacillales</taxon>
        <taxon>Paenibacillaceae</taxon>
        <taxon>Paenibacillus</taxon>
    </lineage>
</organism>
<dbReference type="Proteomes" id="UP000730618">
    <property type="component" value="Unassembled WGS sequence"/>
</dbReference>
<protein>
    <submittedName>
        <fullName evidence="1">Uncharacterized protein</fullName>
    </submittedName>
</protein>
<proteinExistence type="predicted"/>
<evidence type="ECO:0000313" key="2">
    <source>
        <dbReference type="Proteomes" id="UP000730618"/>
    </source>
</evidence>
<name>A0ABM8VAV7_9BACL</name>
<reference evidence="1 2" key="1">
    <citation type="submission" date="2021-06" db="EMBL/GenBank/DDBJ databases">
        <authorList>
            <person name="Criscuolo A."/>
        </authorList>
    </citation>
    <scope>NUCLEOTIDE SEQUENCE [LARGE SCALE GENOMIC DNA]</scope>
    <source>
        <strain evidence="2">CIP 111802</strain>
    </source>
</reference>
<gene>
    <name evidence="1" type="ORF">PAECIP111802_00348</name>
</gene>
<sequence length="83" mass="9017">MIKAGFRNMENRLFAWSKHGIGKLHQCRCPAPLMQKKLPNVSAAAGSETSPGSLNYFVTRLTISSTFALVNLLPPTAMILTVA</sequence>
<dbReference type="EMBL" id="CAJVCE010000001">
    <property type="protein sequence ID" value="CAG7616963.1"/>
    <property type="molecule type" value="Genomic_DNA"/>
</dbReference>
<accession>A0ABM8VAV7</accession>
<evidence type="ECO:0000313" key="1">
    <source>
        <dbReference type="EMBL" id="CAG7616963.1"/>
    </source>
</evidence>
<keyword evidence="2" id="KW-1185">Reference proteome</keyword>